<keyword evidence="4" id="KW-0031">Aminopeptidase</keyword>
<dbReference type="InterPro" id="IPR029149">
    <property type="entry name" value="Creatin/AminoP/Spt16_N"/>
</dbReference>
<feature type="domain" description="Creatinase N-terminal" evidence="2">
    <location>
        <begin position="16"/>
        <end position="133"/>
    </location>
</feature>
<evidence type="ECO:0000313" key="4">
    <source>
        <dbReference type="EMBL" id="QQR29149.1"/>
    </source>
</evidence>
<dbReference type="GO" id="GO:0008235">
    <property type="term" value="F:metalloexopeptidase activity"/>
    <property type="evidence" value="ECO:0007669"/>
    <property type="project" value="UniProtKB-ARBA"/>
</dbReference>
<dbReference type="GO" id="GO:0004177">
    <property type="term" value="F:aminopeptidase activity"/>
    <property type="evidence" value="ECO:0007669"/>
    <property type="project" value="UniProtKB-KW"/>
</dbReference>
<name>A0A1Z2XN45_9FIRM</name>
<dbReference type="EMBL" id="CP021422">
    <property type="protein sequence ID" value="ASB39860.1"/>
    <property type="molecule type" value="Genomic_DNA"/>
</dbReference>
<dbReference type="KEGG" id="amur:ADH66_03880"/>
<evidence type="ECO:0000259" key="2">
    <source>
        <dbReference type="Pfam" id="PF01321"/>
    </source>
</evidence>
<dbReference type="Proteomes" id="UP000196710">
    <property type="component" value="Chromosome"/>
</dbReference>
<dbReference type="PRINTS" id="PR00599">
    <property type="entry name" value="MAPEPTIDASE"/>
</dbReference>
<dbReference type="Pfam" id="PF01321">
    <property type="entry name" value="Creatinase_N"/>
    <property type="match status" value="1"/>
</dbReference>
<dbReference type="InterPro" id="IPR000587">
    <property type="entry name" value="Creatinase_N"/>
</dbReference>
<dbReference type="PANTHER" id="PTHR46112">
    <property type="entry name" value="AMINOPEPTIDASE"/>
    <property type="match status" value="1"/>
</dbReference>
<dbReference type="SUPFAM" id="SSF55920">
    <property type="entry name" value="Creatinase/aminopeptidase"/>
    <property type="match status" value="1"/>
</dbReference>
<dbReference type="SUPFAM" id="SSF53092">
    <property type="entry name" value="Creatinase/prolidase N-terminal domain"/>
    <property type="match status" value="1"/>
</dbReference>
<reference evidence="3" key="1">
    <citation type="journal article" date="2017" name="Genome Announc.">
        <title>High-Quality Whole-Genome Sequences of the Oligo-Mouse-Microbiota Bacterial Community.</title>
        <authorList>
            <person name="Garzetti D."/>
            <person name="Brugiroux S."/>
            <person name="Bunk B."/>
            <person name="Pukall R."/>
            <person name="McCoy K.D."/>
            <person name="Macpherson A.J."/>
            <person name="Stecher B."/>
        </authorList>
    </citation>
    <scope>NUCLEOTIDE SEQUENCE</scope>
    <source>
        <strain evidence="3">KB18</strain>
    </source>
</reference>
<sequence>MKNPVERIRDRLIAGDSQKAVLVFSECNRRYFTEFPSDIGILLITADEAYLLQDFRYEEAAGYSAKNCKVVGFKKIYETLCELLEKHGVKQVYLEINKLSVSQARKFEKELGGKGIEVVLDETLDNAIKDQRMIKSPEEVKKIEASQAITDAAFEHILPFIKEGVTERELALEIEFFMRKNGADGVAFDLIVAAGKSGSQCHAVPSQNTVQKGDFITMDTGALLDGYHSDMTRTVALGKVSDEQRKVYETVLEAQMAVINAVKPGMVCKDVDKIARDIIEKDYPGAFGHGLGHGVGFEIHEWPAFSSKDETVCQEGMVITDEPGVYLPAQYGVRIEDMLLITADGCRSLTKSPKELIEL</sequence>
<dbReference type="RefSeq" id="WP_066535484.1">
    <property type="nucleotide sequence ID" value="NZ_CP021422.1"/>
</dbReference>
<dbReference type="Gene3D" id="3.90.230.10">
    <property type="entry name" value="Creatinase/methionine aminopeptidase superfamily"/>
    <property type="match status" value="1"/>
</dbReference>
<reference evidence="5" key="2">
    <citation type="submission" date="2017-05" db="EMBL/GenBank/DDBJ databases">
        <title>Improved OligoMM genomes.</title>
        <authorList>
            <person name="Garzetti D."/>
        </authorList>
    </citation>
    <scope>NUCLEOTIDE SEQUENCE [LARGE SCALE GENOMIC DNA]</scope>
    <source>
        <strain evidence="5">KB18</strain>
    </source>
</reference>
<dbReference type="InterPro" id="IPR050659">
    <property type="entry name" value="Peptidase_M24B"/>
</dbReference>
<evidence type="ECO:0000313" key="3">
    <source>
        <dbReference type="EMBL" id="ASB39860.1"/>
    </source>
</evidence>
<evidence type="ECO:0000259" key="1">
    <source>
        <dbReference type="Pfam" id="PF00557"/>
    </source>
</evidence>
<dbReference type="PANTHER" id="PTHR46112:SF3">
    <property type="entry name" value="AMINOPEPTIDASE YPDF"/>
    <property type="match status" value="1"/>
</dbReference>
<evidence type="ECO:0000313" key="6">
    <source>
        <dbReference type="Proteomes" id="UP000596035"/>
    </source>
</evidence>
<proteinExistence type="predicted"/>
<organism evidence="4 6">
    <name type="scientific">Acutalibacter muris</name>
    <dbReference type="NCBI Taxonomy" id="1796620"/>
    <lineage>
        <taxon>Bacteria</taxon>
        <taxon>Bacillati</taxon>
        <taxon>Bacillota</taxon>
        <taxon>Clostridia</taxon>
        <taxon>Eubacteriales</taxon>
        <taxon>Acutalibacteraceae</taxon>
        <taxon>Acutalibacter</taxon>
    </lineage>
</organism>
<dbReference type="Pfam" id="PF00557">
    <property type="entry name" value="Peptidase_M24"/>
    <property type="match status" value="1"/>
</dbReference>
<keyword evidence="4" id="KW-0378">Hydrolase</keyword>
<keyword evidence="5" id="KW-1185">Reference proteome</keyword>
<evidence type="ECO:0000313" key="5">
    <source>
        <dbReference type="Proteomes" id="UP000196710"/>
    </source>
</evidence>
<feature type="domain" description="Peptidase M24" evidence="1">
    <location>
        <begin position="142"/>
        <end position="343"/>
    </location>
</feature>
<dbReference type="AlphaFoldDB" id="A0A1Z2XN45"/>
<reference evidence="4 6" key="3">
    <citation type="submission" date="2020-11" db="EMBL/GenBank/DDBJ databases">
        <title>Closed and high quality bacterial genomes of the OMM12 community.</title>
        <authorList>
            <person name="Marbouty M."/>
            <person name="Lamy-Besnier Q."/>
            <person name="Debarbieux L."/>
            <person name="Koszul R."/>
        </authorList>
    </citation>
    <scope>NUCLEOTIDE SEQUENCE [LARGE SCALE GENOMIC DNA]</scope>
    <source>
        <strain evidence="4 6">KB18</strain>
    </source>
</reference>
<accession>A0A1Z2XN45</accession>
<gene>
    <name evidence="3" type="ORF">ADH66_03880</name>
    <name evidence="4" type="ORF">I5Q82_13945</name>
</gene>
<dbReference type="Proteomes" id="UP000596035">
    <property type="component" value="Chromosome"/>
</dbReference>
<protein>
    <submittedName>
        <fullName evidence="4">Aminopeptidase P family protein</fullName>
    </submittedName>
    <submittedName>
        <fullName evidence="3">Peptidase M24 family protein</fullName>
    </submittedName>
</protein>
<keyword evidence="4" id="KW-0645">Protease</keyword>
<dbReference type="InterPro" id="IPR036005">
    <property type="entry name" value="Creatinase/aminopeptidase-like"/>
</dbReference>
<dbReference type="InterPro" id="IPR001714">
    <property type="entry name" value="Pept_M24_MAP"/>
</dbReference>
<dbReference type="Gene3D" id="3.40.350.10">
    <property type="entry name" value="Creatinase/prolidase N-terminal domain"/>
    <property type="match status" value="1"/>
</dbReference>
<dbReference type="EMBL" id="CP065321">
    <property type="protein sequence ID" value="QQR29149.1"/>
    <property type="molecule type" value="Genomic_DNA"/>
</dbReference>
<dbReference type="CDD" id="cd01092">
    <property type="entry name" value="APP-like"/>
    <property type="match status" value="1"/>
</dbReference>
<dbReference type="InterPro" id="IPR000994">
    <property type="entry name" value="Pept_M24"/>
</dbReference>